<organism evidence="8">
    <name type="scientific">uncultured marine phage</name>
    <dbReference type="NCBI Taxonomy" id="707152"/>
    <lineage>
        <taxon>Viruses</taxon>
        <taxon>environmental samples</taxon>
    </lineage>
</organism>
<dbReference type="Pfam" id="PF00136">
    <property type="entry name" value="DNA_pol_B"/>
    <property type="match status" value="1"/>
</dbReference>
<dbReference type="InterPro" id="IPR017964">
    <property type="entry name" value="DNA-dir_DNA_pol_B_CS"/>
</dbReference>
<dbReference type="GO" id="GO:0003677">
    <property type="term" value="F:DNA binding"/>
    <property type="evidence" value="ECO:0007669"/>
    <property type="project" value="UniProtKB-KW"/>
</dbReference>
<protein>
    <recommendedName>
        <fullName evidence="1">DNA-directed DNA polymerase</fullName>
        <ecNumber evidence="1">2.7.7.7</ecNumber>
    </recommendedName>
</protein>
<dbReference type="SUPFAM" id="SSF56672">
    <property type="entry name" value="DNA/RNA polymerases"/>
    <property type="match status" value="1"/>
</dbReference>
<keyword evidence="5" id="KW-0238">DNA-binding</keyword>
<keyword evidence="2" id="KW-0808">Transferase</keyword>
<dbReference type="EC" id="2.7.7.7" evidence="1"/>
<evidence type="ECO:0000256" key="4">
    <source>
        <dbReference type="ARBA" id="ARBA00022932"/>
    </source>
</evidence>
<dbReference type="EMBL" id="OU342829">
    <property type="protein sequence ID" value="CAG7580925.1"/>
    <property type="molecule type" value="Genomic_DNA"/>
</dbReference>
<name>A0A8D9CCH9_9VIRU</name>
<evidence type="ECO:0000256" key="2">
    <source>
        <dbReference type="ARBA" id="ARBA00022679"/>
    </source>
</evidence>
<keyword evidence="3" id="KW-0548">Nucleotidyltransferase</keyword>
<evidence type="ECO:0000256" key="3">
    <source>
        <dbReference type="ARBA" id="ARBA00022695"/>
    </source>
</evidence>
<dbReference type="Gene3D" id="3.40.1820.10">
    <property type="entry name" value="DnaQ-like 3'-5' exonuclease"/>
    <property type="match status" value="1"/>
</dbReference>
<evidence type="ECO:0000256" key="6">
    <source>
        <dbReference type="ARBA" id="ARBA00049244"/>
    </source>
</evidence>
<keyword evidence="4" id="KW-0239">DNA-directed DNA polymerase</keyword>
<evidence type="ECO:0000313" key="8">
    <source>
        <dbReference type="EMBL" id="CAG7580925.1"/>
    </source>
</evidence>
<sequence length="471" mass="54659">MTKQEKIQRVKELKSTIFSLKKEVDYNNAMQLALKLVLNGSYGAFATQYFILFNNKVAGTITAEGRKLTHTMSDVNETYWYNIWHTDEELHKKMKIKNVIQIPETTSVSVYGDTDSIFVGFKGAIDSCEWKNQIFNENTLSNIPRKFTILSEGELDVDFNSDNFLGYATPDTISSHLDSTEILLVDGSLLKNWKLNEKLEGFKGGIFYNWKDELEFIHGLDKFKIADYFKDELTKHANSYGVDNIEDFELEKIAESIINLEKKKYIQHIVWEDGIDYKRLEYFQPKGVELVRSSTPVFARDKERGIPKLIKYLFSNADNFNIKELLKIVKEMRREFELSEIDSISMQSSCNKYNEKVIHDKEKLEFVSGAHFAVKAAAFHNHLLHKEPELQTKYEFLKSGDKIKYFYCKHPDHRIFAYHRGEYPIEFAPEIDYDAQFQKAILSPINSIAIKLGMPEISKRLSVVLDIFGSI</sequence>
<reference evidence="8" key="1">
    <citation type="submission" date="2021-06" db="EMBL/GenBank/DDBJ databases">
        <authorList>
            <person name="Gannon L."/>
            <person name="Redgwell R T."/>
            <person name="Michniewski S."/>
            <person name="Harrison D C."/>
            <person name="Millard A."/>
        </authorList>
    </citation>
    <scope>NUCLEOTIDE SEQUENCE</scope>
</reference>
<proteinExistence type="predicted"/>
<dbReference type="GO" id="GO:0000166">
    <property type="term" value="F:nucleotide binding"/>
    <property type="evidence" value="ECO:0007669"/>
    <property type="project" value="InterPro"/>
</dbReference>
<dbReference type="PROSITE" id="PS00116">
    <property type="entry name" value="DNA_POLYMERASE_B"/>
    <property type="match status" value="1"/>
</dbReference>
<dbReference type="PANTHER" id="PTHR10322:SF23">
    <property type="entry name" value="DNA POLYMERASE DELTA CATALYTIC SUBUNIT"/>
    <property type="match status" value="1"/>
</dbReference>
<evidence type="ECO:0000259" key="7">
    <source>
        <dbReference type="Pfam" id="PF00136"/>
    </source>
</evidence>
<dbReference type="GO" id="GO:0003887">
    <property type="term" value="F:DNA-directed DNA polymerase activity"/>
    <property type="evidence" value="ECO:0007669"/>
    <property type="project" value="UniProtKB-KW"/>
</dbReference>
<dbReference type="InterPro" id="IPR023211">
    <property type="entry name" value="DNA_pol_palm_dom_sf"/>
</dbReference>
<accession>A0A8D9CCH9</accession>
<evidence type="ECO:0000256" key="1">
    <source>
        <dbReference type="ARBA" id="ARBA00012417"/>
    </source>
</evidence>
<evidence type="ECO:0000256" key="5">
    <source>
        <dbReference type="ARBA" id="ARBA00023125"/>
    </source>
</evidence>
<comment type="catalytic activity">
    <reaction evidence="6">
        <text>DNA(n) + a 2'-deoxyribonucleoside 5'-triphosphate = DNA(n+1) + diphosphate</text>
        <dbReference type="Rhea" id="RHEA:22508"/>
        <dbReference type="Rhea" id="RHEA-COMP:17339"/>
        <dbReference type="Rhea" id="RHEA-COMP:17340"/>
        <dbReference type="ChEBI" id="CHEBI:33019"/>
        <dbReference type="ChEBI" id="CHEBI:61560"/>
        <dbReference type="ChEBI" id="CHEBI:173112"/>
        <dbReference type="EC" id="2.7.7.7"/>
    </reaction>
</comment>
<dbReference type="InterPro" id="IPR006134">
    <property type="entry name" value="DNA-dir_DNA_pol_B_multi_dom"/>
</dbReference>
<dbReference type="Gene3D" id="3.90.1600.10">
    <property type="entry name" value="Palm domain of DNA polymerase"/>
    <property type="match status" value="2"/>
</dbReference>
<dbReference type="PANTHER" id="PTHR10322">
    <property type="entry name" value="DNA POLYMERASE CATALYTIC SUBUNIT"/>
    <property type="match status" value="1"/>
</dbReference>
<dbReference type="Gene3D" id="1.20.1280.300">
    <property type="match status" value="1"/>
</dbReference>
<dbReference type="InterPro" id="IPR043502">
    <property type="entry name" value="DNA/RNA_pol_sf"/>
</dbReference>
<feature type="domain" description="DNA-directed DNA polymerase family B multifunctional" evidence="7">
    <location>
        <begin position="24"/>
        <end position="123"/>
    </location>
</feature>
<gene>
    <name evidence="8" type="primary">110</name>
    <name evidence="8" type="ORF">SLAVMIC_00603</name>
</gene>
<dbReference type="InterPro" id="IPR050240">
    <property type="entry name" value="DNA_pol_type-B"/>
</dbReference>
<dbReference type="GO" id="GO:0006261">
    <property type="term" value="P:DNA-templated DNA replication"/>
    <property type="evidence" value="ECO:0007669"/>
    <property type="project" value="TreeGrafter"/>
</dbReference>